<dbReference type="EMBL" id="NIRI02000056">
    <property type="protein sequence ID" value="KAG5446307.1"/>
    <property type="molecule type" value="Genomic_DNA"/>
</dbReference>
<proteinExistence type="predicted"/>
<feature type="compositionally biased region" description="Polar residues" evidence="1">
    <location>
        <begin position="154"/>
        <end position="172"/>
    </location>
</feature>
<sequence length="291" mass="32927">MLSDNYGTTCLGDIEILLGCCPYLFTARATTESQLLFMTKRNAQRYFLGATGRRALSVPKVVRTMQLSLCKEAILKLEYRLASFPELSGTKLNTHLIQLKRLADEQTRILRLGHTAKFGSEQARKKPTHTIRSKSQANTTEEKSTKSLLKTKRVSGTTKPRNASFRQKSTNGDVDVNIVSPSMEETIITTQDRKKHNHQHRQLKTGSSEIKFLKVLNSEREYSRLLQSKVNAFVSELQSYVEKNSDIVKEPSPILMKEASILLVKTPTFRGSSLSPFPRLPKGLHSWYPNL</sequence>
<evidence type="ECO:0000256" key="1">
    <source>
        <dbReference type="SAM" id="MobiDB-lite"/>
    </source>
</evidence>
<evidence type="ECO:0000313" key="2">
    <source>
        <dbReference type="EMBL" id="KAG5446307.1"/>
    </source>
</evidence>
<organism evidence="2 3">
    <name type="scientific">Clonorchis sinensis</name>
    <name type="common">Chinese liver fluke</name>
    <dbReference type="NCBI Taxonomy" id="79923"/>
    <lineage>
        <taxon>Eukaryota</taxon>
        <taxon>Metazoa</taxon>
        <taxon>Spiralia</taxon>
        <taxon>Lophotrochozoa</taxon>
        <taxon>Platyhelminthes</taxon>
        <taxon>Trematoda</taxon>
        <taxon>Digenea</taxon>
        <taxon>Opisthorchiida</taxon>
        <taxon>Opisthorchiata</taxon>
        <taxon>Opisthorchiidae</taxon>
        <taxon>Clonorchis</taxon>
    </lineage>
</organism>
<dbReference type="Proteomes" id="UP000286415">
    <property type="component" value="Unassembled WGS sequence"/>
</dbReference>
<evidence type="ECO:0000313" key="3">
    <source>
        <dbReference type="Proteomes" id="UP000286415"/>
    </source>
</evidence>
<gene>
    <name evidence="2" type="ORF">CSKR_113499</name>
</gene>
<name>A0A3R7CSJ8_CLOSI</name>
<protein>
    <submittedName>
        <fullName evidence="2">Uncharacterized protein</fullName>
    </submittedName>
</protein>
<accession>A0A3R7CSJ8</accession>
<reference evidence="2 3" key="2">
    <citation type="journal article" date="2021" name="Genomics">
        <title>High-quality reference genome for Clonorchis sinensis.</title>
        <authorList>
            <person name="Young N.D."/>
            <person name="Stroehlein A.J."/>
            <person name="Kinkar L."/>
            <person name="Wang T."/>
            <person name="Sohn W.M."/>
            <person name="Chang B.C.H."/>
            <person name="Kaur P."/>
            <person name="Weisz D."/>
            <person name="Dudchenko O."/>
            <person name="Aiden E.L."/>
            <person name="Korhonen P.K."/>
            <person name="Gasser R.B."/>
        </authorList>
    </citation>
    <scope>NUCLEOTIDE SEQUENCE [LARGE SCALE GENOMIC DNA]</scope>
    <source>
        <strain evidence="2">Cs-k2</strain>
    </source>
</reference>
<reference evidence="2 3" key="1">
    <citation type="journal article" date="2018" name="Biotechnol. Adv.">
        <title>Improved genomic resources and new bioinformatic workflow for the carcinogenic parasite Clonorchis sinensis: Biotechnological implications.</title>
        <authorList>
            <person name="Wang D."/>
            <person name="Korhonen P.K."/>
            <person name="Gasser R.B."/>
            <person name="Young N.D."/>
        </authorList>
    </citation>
    <scope>NUCLEOTIDE SEQUENCE [LARGE SCALE GENOMIC DNA]</scope>
    <source>
        <strain evidence="2">Cs-k2</strain>
    </source>
</reference>
<dbReference type="InParanoid" id="A0A3R7CSJ8"/>
<feature type="region of interest" description="Disordered" evidence="1">
    <location>
        <begin position="119"/>
        <end position="174"/>
    </location>
</feature>
<dbReference type="AlphaFoldDB" id="A0A3R7CSJ8"/>
<keyword evidence="3" id="KW-1185">Reference proteome</keyword>
<comment type="caution">
    <text evidence="2">The sequence shown here is derived from an EMBL/GenBank/DDBJ whole genome shotgun (WGS) entry which is preliminary data.</text>
</comment>